<evidence type="ECO:0000256" key="1">
    <source>
        <dbReference type="SAM" id="MobiDB-lite"/>
    </source>
</evidence>
<feature type="region of interest" description="Disordered" evidence="1">
    <location>
        <begin position="104"/>
        <end position="141"/>
    </location>
</feature>
<evidence type="ECO:0000256" key="2">
    <source>
        <dbReference type="SAM" id="SignalP"/>
    </source>
</evidence>
<keyword evidence="2" id="KW-0732">Signal</keyword>
<accession>A0A8K0E473</accession>
<name>A0A8K0E473_9ROSA</name>
<reference evidence="3" key="1">
    <citation type="submission" date="2020-03" db="EMBL/GenBank/DDBJ databases">
        <title>A high-quality chromosome-level genome assembly of a woody plant with both climbing and erect habits, Rhamnella rubrinervis.</title>
        <authorList>
            <person name="Lu Z."/>
            <person name="Yang Y."/>
            <person name="Zhu X."/>
            <person name="Sun Y."/>
        </authorList>
    </citation>
    <scope>NUCLEOTIDE SEQUENCE</scope>
    <source>
        <strain evidence="3">BYM</strain>
        <tissue evidence="3">Leaf</tissue>
    </source>
</reference>
<dbReference type="AlphaFoldDB" id="A0A8K0E473"/>
<evidence type="ECO:0000313" key="4">
    <source>
        <dbReference type="Proteomes" id="UP000796880"/>
    </source>
</evidence>
<evidence type="ECO:0000313" key="3">
    <source>
        <dbReference type="EMBL" id="KAF3440408.1"/>
    </source>
</evidence>
<keyword evidence="4" id="KW-1185">Reference proteome</keyword>
<organism evidence="3 4">
    <name type="scientific">Rhamnella rubrinervis</name>
    <dbReference type="NCBI Taxonomy" id="2594499"/>
    <lineage>
        <taxon>Eukaryota</taxon>
        <taxon>Viridiplantae</taxon>
        <taxon>Streptophyta</taxon>
        <taxon>Embryophyta</taxon>
        <taxon>Tracheophyta</taxon>
        <taxon>Spermatophyta</taxon>
        <taxon>Magnoliopsida</taxon>
        <taxon>eudicotyledons</taxon>
        <taxon>Gunneridae</taxon>
        <taxon>Pentapetalae</taxon>
        <taxon>rosids</taxon>
        <taxon>fabids</taxon>
        <taxon>Rosales</taxon>
        <taxon>Rhamnaceae</taxon>
        <taxon>rhamnoid group</taxon>
        <taxon>Rhamneae</taxon>
        <taxon>Rhamnella</taxon>
    </lineage>
</organism>
<dbReference type="Proteomes" id="UP000796880">
    <property type="component" value="Unassembled WGS sequence"/>
</dbReference>
<dbReference type="PROSITE" id="PS51257">
    <property type="entry name" value="PROKAR_LIPOPROTEIN"/>
    <property type="match status" value="1"/>
</dbReference>
<proteinExistence type="predicted"/>
<comment type="caution">
    <text evidence="3">The sequence shown here is derived from an EMBL/GenBank/DDBJ whole genome shotgun (WGS) entry which is preliminary data.</text>
</comment>
<dbReference type="EMBL" id="VOIH02000008">
    <property type="protein sequence ID" value="KAF3440408.1"/>
    <property type="molecule type" value="Genomic_DNA"/>
</dbReference>
<feature type="chain" id="PRO_5035462271" description="Secreted protein" evidence="2">
    <location>
        <begin position="22"/>
        <end position="141"/>
    </location>
</feature>
<sequence length="141" mass="15294">MPRSGLLAPLGSLSCIVYACALPLRTQVHHADSPLHPRCLATMPRSELLLTGSLAVRVSMRCRLTGPPPLDSSSAILGDPCPARPGSPSHAYARCRRFRRVHRRLDSSPLSGRPTPARSYLLPPGSPPHVDAAARRVHYRP</sequence>
<protein>
    <recommendedName>
        <fullName evidence="5">Secreted protein</fullName>
    </recommendedName>
</protein>
<gene>
    <name evidence="3" type="ORF">FNV43_RR18692</name>
</gene>
<evidence type="ECO:0008006" key="5">
    <source>
        <dbReference type="Google" id="ProtNLM"/>
    </source>
</evidence>
<feature type="signal peptide" evidence="2">
    <location>
        <begin position="1"/>
        <end position="21"/>
    </location>
</feature>